<dbReference type="PANTHER" id="PTHR40459:SF1">
    <property type="entry name" value="CONSERVED HYPOTHETICAL ALANINE AND LEUCINE RICH PROTEIN"/>
    <property type="match status" value="1"/>
</dbReference>
<name>A0ABT8DW05_9BURK</name>
<dbReference type="PANTHER" id="PTHR40459">
    <property type="entry name" value="CONSERVED HYPOTHETICAL ALANINE AND LEUCINE RICH PROTEIN"/>
    <property type="match status" value="1"/>
</dbReference>
<dbReference type="Gene3D" id="1.10.1040.20">
    <property type="entry name" value="ProC-like, C-terminal domain"/>
    <property type="match status" value="1"/>
</dbReference>
<dbReference type="Gene3D" id="3.40.50.720">
    <property type="entry name" value="NAD(P)-binding Rossmann-like Domain"/>
    <property type="match status" value="1"/>
</dbReference>
<evidence type="ECO:0000259" key="2">
    <source>
        <dbReference type="Pfam" id="PF10728"/>
    </source>
</evidence>
<dbReference type="SUPFAM" id="SSF48179">
    <property type="entry name" value="6-phosphogluconate dehydrogenase C-terminal domain-like"/>
    <property type="match status" value="1"/>
</dbReference>
<evidence type="ECO:0000259" key="1">
    <source>
        <dbReference type="Pfam" id="PF03807"/>
    </source>
</evidence>
<dbReference type="InterPro" id="IPR036291">
    <property type="entry name" value="NAD(P)-bd_dom_sf"/>
</dbReference>
<dbReference type="InterPro" id="IPR037108">
    <property type="entry name" value="TM1727-like_C_sf"/>
</dbReference>
<organism evidence="3 4">
    <name type="scientific">Roseateles violae</name>
    <dbReference type="NCBI Taxonomy" id="3058042"/>
    <lineage>
        <taxon>Bacteria</taxon>
        <taxon>Pseudomonadati</taxon>
        <taxon>Pseudomonadota</taxon>
        <taxon>Betaproteobacteria</taxon>
        <taxon>Burkholderiales</taxon>
        <taxon>Sphaerotilaceae</taxon>
        <taxon>Roseateles</taxon>
    </lineage>
</organism>
<dbReference type="EMBL" id="JAUHHC010000003">
    <property type="protein sequence ID" value="MDN3921225.1"/>
    <property type="molecule type" value="Genomic_DNA"/>
</dbReference>
<dbReference type="Pfam" id="PF10728">
    <property type="entry name" value="DUF2520"/>
    <property type="match status" value="1"/>
</dbReference>
<dbReference type="SUPFAM" id="SSF51735">
    <property type="entry name" value="NAD(P)-binding Rossmann-fold domains"/>
    <property type="match status" value="1"/>
</dbReference>
<proteinExistence type="predicted"/>
<dbReference type="Proteomes" id="UP001228044">
    <property type="component" value="Unassembled WGS sequence"/>
</dbReference>
<feature type="domain" description="DUF2520" evidence="2">
    <location>
        <begin position="133"/>
        <end position="260"/>
    </location>
</feature>
<keyword evidence="4" id="KW-1185">Reference proteome</keyword>
<evidence type="ECO:0000313" key="4">
    <source>
        <dbReference type="Proteomes" id="UP001228044"/>
    </source>
</evidence>
<accession>A0ABT8DW05</accession>
<protein>
    <submittedName>
        <fullName evidence="3">DUF2520 domain-containing protein</fullName>
    </submittedName>
</protein>
<dbReference type="InterPro" id="IPR008927">
    <property type="entry name" value="6-PGluconate_DH-like_C_sf"/>
</dbReference>
<gene>
    <name evidence="3" type="ORF">QWJ38_13110</name>
</gene>
<dbReference type="InterPro" id="IPR028939">
    <property type="entry name" value="P5C_Rdtase_cat_N"/>
</dbReference>
<feature type="domain" description="Pyrroline-5-carboxylate reductase catalytic N-terminal" evidence="1">
    <location>
        <begin position="5"/>
        <end position="90"/>
    </location>
</feature>
<evidence type="ECO:0000313" key="3">
    <source>
        <dbReference type="EMBL" id="MDN3921225.1"/>
    </source>
</evidence>
<dbReference type="InterPro" id="IPR018931">
    <property type="entry name" value="DUF2520"/>
</dbReference>
<sequence>MAAMTIAIIGAGRLGRTLAAALAARGEAVVALGGRRPPLEAAAGIAGCRALEAAEAAAAAELVFLTVPDDAIASLAAALPWRAGQAVVHCSGATELTALRSAADAGAQIGGFHPLQIFSDPVRAAALLAGSSVAIEAQHPPLRAELQRLAAVLSMRALSLRPGTRAAYHGAASFAASFLLSMLDEALQVWEAIGLPPEQALPALLPLARGTLQAAESRGLAGALAGPISRGDARVVDAHLRAFDALGGAHGRFYRELARRQLPLARASGRLDEATLQRLAALLDEAA</sequence>
<reference evidence="3 4" key="1">
    <citation type="submission" date="2023-06" db="EMBL/GenBank/DDBJ databases">
        <title>Pelomonas sp. PFR6 16S ribosomal RNA gene Genome sequencing and assembly.</title>
        <authorList>
            <person name="Woo H."/>
        </authorList>
    </citation>
    <scope>NUCLEOTIDE SEQUENCE [LARGE SCALE GENOMIC DNA]</scope>
    <source>
        <strain evidence="3 4">PFR6</strain>
    </source>
</reference>
<dbReference type="RefSeq" id="WP_290359526.1">
    <property type="nucleotide sequence ID" value="NZ_JAUHHC010000003.1"/>
</dbReference>
<dbReference type="Pfam" id="PF03807">
    <property type="entry name" value="F420_oxidored"/>
    <property type="match status" value="1"/>
</dbReference>
<comment type="caution">
    <text evidence="3">The sequence shown here is derived from an EMBL/GenBank/DDBJ whole genome shotgun (WGS) entry which is preliminary data.</text>
</comment>